<evidence type="ECO:0000256" key="3">
    <source>
        <dbReference type="ARBA" id="ARBA00022692"/>
    </source>
</evidence>
<evidence type="ECO:0000256" key="8">
    <source>
        <dbReference type="SAM" id="Phobius"/>
    </source>
</evidence>
<feature type="binding site" evidence="6">
    <location>
        <position position="222"/>
    </location>
    <ligand>
        <name>Zn(2+)</name>
        <dbReference type="ChEBI" id="CHEBI:29105"/>
    </ligand>
</feature>
<keyword evidence="4 8" id="KW-1133">Transmembrane helix</keyword>
<accession>A0AAV9IW10</accession>
<keyword evidence="5 8" id="KW-0472">Membrane</keyword>
<feature type="compositionally biased region" description="Basic and acidic residues" evidence="7">
    <location>
        <begin position="16"/>
        <end position="32"/>
    </location>
</feature>
<dbReference type="InterPro" id="IPR004254">
    <property type="entry name" value="AdipoR/HlyIII-related"/>
</dbReference>
<evidence type="ECO:0000313" key="9">
    <source>
        <dbReference type="EMBL" id="KAK4536522.1"/>
    </source>
</evidence>
<dbReference type="GO" id="GO:0038023">
    <property type="term" value="F:signaling receptor activity"/>
    <property type="evidence" value="ECO:0007669"/>
    <property type="project" value="TreeGrafter"/>
</dbReference>
<evidence type="ECO:0000256" key="6">
    <source>
        <dbReference type="PIRSR" id="PIRSR604254-1"/>
    </source>
</evidence>
<feature type="transmembrane region" description="Helical" evidence="8">
    <location>
        <begin position="331"/>
        <end position="351"/>
    </location>
</feature>
<feature type="transmembrane region" description="Helical" evidence="8">
    <location>
        <begin position="300"/>
        <end position="319"/>
    </location>
</feature>
<dbReference type="Proteomes" id="UP001301350">
    <property type="component" value="Unassembled WGS sequence"/>
</dbReference>
<feature type="transmembrane region" description="Helical" evidence="8">
    <location>
        <begin position="269"/>
        <end position="288"/>
    </location>
</feature>
<name>A0AAV9IW10_CYACA</name>
<feature type="binding site" evidence="6">
    <location>
        <position position="372"/>
    </location>
    <ligand>
        <name>Zn(2+)</name>
        <dbReference type="ChEBI" id="CHEBI:29105"/>
    </ligand>
</feature>
<feature type="region of interest" description="Disordered" evidence="7">
    <location>
        <begin position="1"/>
        <end position="56"/>
    </location>
</feature>
<keyword evidence="10" id="KW-1185">Reference proteome</keyword>
<comment type="similarity">
    <text evidence="2">Belongs to the ADIPOR family.</text>
</comment>
<feature type="transmembrane region" description="Helical" evidence="8">
    <location>
        <begin position="363"/>
        <end position="383"/>
    </location>
</feature>
<keyword evidence="6" id="KW-0479">Metal-binding</keyword>
<evidence type="ECO:0000256" key="4">
    <source>
        <dbReference type="ARBA" id="ARBA00022989"/>
    </source>
</evidence>
<evidence type="ECO:0000256" key="7">
    <source>
        <dbReference type="SAM" id="MobiDB-lite"/>
    </source>
</evidence>
<dbReference type="AlphaFoldDB" id="A0AAV9IW10"/>
<feature type="transmembrane region" description="Helical" evidence="8">
    <location>
        <begin position="236"/>
        <end position="257"/>
    </location>
</feature>
<keyword evidence="6" id="KW-0862">Zinc</keyword>
<proteinExistence type="inferred from homology"/>
<evidence type="ECO:0000313" key="10">
    <source>
        <dbReference type="Proteomes" id="UP001301350"/>
    </source>
</evidence>
<evidence type="ECO:0000256" key="1">
    <source>
        <dbReference type="ARBA" id="ARBA00004141"/>
    </source>
</evidence>
<comment type="subcellular location">
    <subcellularLocation>
        <location evidence="1">Membrane</location>
        <topology evidence="1">Multi-pass membrane protein</topology>
    </subcellularLocation>
</comment>
<comment type="caution">
    <text evidence="9">The sequence shown here is derived from an EMBL/GenBank/DDBJ whole genome shotgun (WGS) entry which is preliminary data.</text>
</comment>
<dbReference type="GO" id="GO:0016020">
    <property type="term" value="C:membrane"/>
    <property type="evidence" value="ECO:0007669"/>
    <property type="project" value="UniProtKB-SubCell"/>
</dbReference>
<dbReference type="PANTHER" id="PTHR20855:SF52">
    <property type="entry name" value="ADIPONECTIN RECEPTOR PROTEIN"/>
    <property type="match status" value="1"/>
</dbReference>
<evidence type="ECO:0000256" key="5">
    <source>
        <dbReference type="ARBA" id="ARBA00023136"/>
    </source>
</evidence>
<keyword evidence="3 8" id="KW-0812">Transmembrane</keyword>
<feature type="compositionally biased region" description="Low complexity" evidence="7">
    <location>
        <begin position="33"/>
        <end position="55"/>
    </location>
</feature>
<dbReference type="GO" id="GO:0046872">
    <property type="term" value="F:metal ion binding"/>
    <property type="evidence" value="ECO:0007669"/>
    <property type="project" value="UniProtKB-KW"/>
</dbReference>
<protein>
    <submittedName>
        <fullName evidence="9">Uncharacterized protein</fullName>
    </submittedName>
</protein>
<organism evidence="9 10">
    <name type="scientific">Cyanidium caldarium</name>
    <name type="common">Red alga</name>
    <dbReference type="NCBI Taxonomy" id="2771"/>
    <lineage>
        <taxon>Eukaryota</taxon>
        <taxon>Rhodophyta</taxon>
        <taxon>Bangiophyceae</taxon>
        <taxon>Cyanidiales</taxon>
        <taxon>Cyanidiaceae</taxon>
        <taxon>Cyanidium</taxon>
    </lineage>
</organism>
<feature type="transmembrane region" description="Helical" evidence="8">
    <location>
        <begin position="110"/>
        <end position="129"/>
    </location>
</feature>
<dbReference type="Pfam" id="PF03006">
    <property type="entry name" value="HlyIII"/>
    <property type="match status" value="1"/>
</dbReference>
<dbReference type="PANTHER" id="PTHR20855">
    <property type="entry name" value="ADIPOR/PROGESTIN RECEPTOR-RELATED"/>
    <property type="match status" value="1"/>
</dbReference>
<dbReference type="EMBL" id="JANCYW010000008">
    <property type="protein sequence ID" value="KAK4536522.1"/>
    <property type="molecule type" value="Genomic_DNA"/>
</dbReference>
<feature type="transmembrane region" description="Helical" evidence="8">
    <location>
        <begin position="203"/>
        <end position="224"/>
    </location>
</feature>
<evidence type="ECO:0000256" key="2">
    <source>
        <dbReference type="ARBA" id="ARBA00007018"/>
    </source>
</evidence>
<feature type="binding site" evidence="6">
    <location>
        <position position="368"/>
    </location>
    <ligand>
        <name>Zn(2+)</name>
        <dbReference type="ChEBI" id="CHEBI:29105"/>
    </ligand>
</feature>
<reference evidence="9 10" key="1">
    <citation type="submission" date="2022-07" db="EMBL/GenBank/DDBJ databases">
        <title>Genome-wide signatures of adaptation to extreme environments.</title>
        <authorList>
            <person name="Cho C.H."/>
            <person name="Yoon H.S."/>
        </authorList>
    </citation>
    <scope>NUCLEOTIDE SEQUENCE [LARGE SCALE GENOMIC DNA]</scope>
    <source>
        <strain evidence="9 10">DBV 063 E5</strain>
    </source>
</reference>
<gene>
    <name evidence="9" type="ORF">CDCA_CDCA08G2547</name>
</gene>
<sequence length="404" mass="45155">MAREHGQAGNIIRKGSSGERRRTVAQGKRSELAAEAAGTTAADGDGKSGASDAGTPSRAAAHRSWLQFHQLPNWMRDNVYVRRYYRHPDVSWREAIVIGFGRLHNETINIYSHFVGFWLFVLVTLYTLVRLEPRLVNAALHETHWGDVPAAAPSDTAAGLTRWLHSLPHIWLHRARAGHSAHDTVRDASSQLWQEVATAHRRAMLPMLLAAMVCLLSSTLFHIFNHVSRKSLQVLARVDYAGIALLVGGHAIMHNHFGFYCSPEWIRPYGWLTAVATALVITAVLMPGSDSSRWIVARTFLFIGQGFLVSTALVHQAHLYGASSREFTHHFVPLAAACILYIIAGLVFAFRVPERWFPGAFDLAFNSHNILHLLVLIAAWVHWRGCVHAMHYRVSYGCLHAIKR</sequence>